<reference evidence="3 5" key="3">
    <citation type="submission" date="2016-10" db="EMBL/GenBank/DDBJ databases">
        <authorList>
            <person name="Varghese N."/>
            <person name="Submissions S."/>
        </authorList>
    </citation>
    <scope>NUCLEOTIDE SEQUENCE [LARGE SCALE GENOMIC DNA]</scope>
    <source>
        <strain evidence="3 5">CGMCC 1.7071</strain>
    </source>
</reference>
<dbReference type="EMBL" id="FOCV01000049">
    <property type="protein sequence ID" value="SEP20230.1"/>
    <property type="molecule type" value="Genomic_DNA"/>
</dbReference>
<evidence type="ECO:0000313" key="3">
    <source>
        <dbReference type="EMBL" id="SEP20230.1"/>
    </source>
</evidence>
<evidence type="ECO:0000313" key="4">
    <source>
        <dbReference type="Proteomes" id="UP000183063"/>
    </source>
</evidence>
<gene>
    <name evidence="2" type="ORF">RTCCBAU85039_6239</name>
    <name evidence="3" type="ORF">SAMN05216228_10499</name>
</gene>
<dbReference type="Proteomes" id="UP000198939">
    <property type="component" value="Unassembled WGS sequence"/>
</dbReference>
<evidence type="ECO:0000313" key="2">
    <source>
        <dbReference type="EMBL" id="SEI19776.1"/>
    </source>
</evidence>
<name>A0A1H8VY07_9HYPH</name>
<reference evidence="4" key="1">
    <citation type="submission" date="2016-10" db="EMBL/GenBank/DDBJ databases">
        <authorList>
            <person name="Wibberg D."/>
        </authorList>
    </citation>
    <scope>NUCLEOTIDE SEQUENCE [LARGE SCALE GENOMIC DNA]</scope>
</reference>
<accession>A0A1H8VY07</accession>
<keyword evidence="1" id="KW-1133">Transmembrane helix</keyword>
<dbReference type="EMBL" id="FNXB01000060">
    <property type="protein sequence ID" value="SEI19776.1"/>
    <property type="molecule type" value="Genomic_DNA"/>
</dbReference>
<evidence type="ECO:0000313" key="5">
    <source>
        <dbReference type="Proteomes" id="UP000198939"/>
    </source>
</evidence>
<keyword evidence="5" id="KW-1185">Reference proteome</keyword>
<sequence>MDRKQRRIQVAAFVLMLVTALLIIPAIMLDGVIGMLFDKTVSE</sequence>
<keyword evidence="1" id="KW-0472">Membrane</keyword>
<keyword evidence="1" id="KW-0812">Transmembrane</keyword>
<reference evidence="2" key="2">
    <citation type="submission" date="2016-10" db="EMBL/GenBank/DDBJ databases">
        <authorList>
            <person name="de Groot N.N."/>
        </authorList>
    </citation>
    <scope>NUCLEOTIDE SEQUENCE [LARGE SCALE GENOMIC DNA]</scope>
    <source>
        <strain evidence="2">CCBAU85039</strain>
    </source>
</reference>
<evidence type="ECO:0000256" key="1">
    <source>
        <dbReference type="SAM" id="Phobius"/>
    </source>
</evidence>
<dbReference type="AlphaFoldDB" id="A0A1H8VY07"/>
<organism evidence="2 4">
    <name type="scientific">Rhizobium tibeticum</name>
    <dbReference type="NCBI Taxonomy" id="501024"/>
    <lineage>
        <taxon>Bacteria</taxon>
        <taxon>Pseudomonadati</taxon>
        <taxon>Pseudomonadota</taxon>
        <taxon>Alphaproteobacteria</taxon>
        <taxon>Hyphomicrobiales</taxon>
        <taxon>Rhizobiaceae</taxon>
        <taxon>Rhizobium/Agrobacterium group</taxon>
        <taxon>Rhizobium</taxon>
    </lineage>
</organism>
<feature type="transmembrane region" description="Helical" evidence="1">
    <location>
        <begin position="12"/>
        <end position="37"/>
    </location>
</feature>
<protein>
    <submittedName>
        <fullName evidence="2">Uncharacterized protein</fullName>
    </submittedName>
</protein>
<proteinExistence type="predicted"/>
<dbReference type="Proteomes" id="UP000183063">
    <property type="component" value="Unassembled WGS sequence"/>
</dbReference>